<evidence type="ECO:0000313" key="6">
    <source>
        <dbReference type="Proteomes" id="UP000006362"/>
    </source>
</evidence>
<dbReference type="InterPro" id="IPR036388">
    <property type="entry name" value="WH-like_DNA-bd_sf"/>
</dbReference>
<dbReference type="PRINTS" id="PR00038">
    <property type="entry name" value="HTHLUXR"/>
</dbReference>
<dbReference type="RefSeq" id="WP_013537168.1">
    <property type="nucleotide sequence ID" value="NC_014926.1"/>
</dbReference>
<dbReference type="eggNOG" id="COG2197">
    <property type="taxonomic scope" value="Bacteria"/>
</dbReference>
<proteinExistence type="predicted"/>
<evidence type="ECO:0000313" key="5">
    <source>
        <dbReference type="EMBL" id="ADU96382.1"/>
    </source>
</evidence>
<dbReference type="PANTHER" id="PTHR44688">
    <property type="entry name" value="DNA-BINDING TRANSCRIPTIONAL ACTIVATOR DEVR_DOSR"/>
    <property type="match status" value="1"/>
</dbReference>
<organism evidence="5 6">
    <name type="scientific">Thermovibrio ammonificans (strain DSM 15698 / JCM 12110 / HB-1)</name>
    <dbReference type="NCBI Taxonomy" id="648996"/>
    <lineage>
        <taxon>Bacteria</taxon>
        <taxon>Pseudomonadati</taxon>
        <taxon>Aquificota</taxon>
        <taxon>Aquificia</taxon>
        <taxon>Desulfurobacteriales</taxon>
        <taxon>Desulfurobacteriaceae</taxon>
        <taxon>Thermovibrio</taxon>
    </lineage>
</organism>
<gene>
    <name evidence="5" type="ordered locus">Theam_0410</name>
</gene>
<dbReference type="Pfam" id="PF00196">
    <property type="entry name" value="GerE"/>
    <property type="match status" value="1"/>
</dbReference>
<dbReference type="HOGENOM" id="CLU_1408141_0_0_0"/>
<evidence type="ECO:0000256" key="2">
    <source>
        <dbReference type="ARBA" id="ARBA00023125"/>
    </source>
</evidence>
<dbReference type="InterPro" id="IPR016032">
    <property type="entry name" value="Sig_transdc_resp-reg_C-effctor"/>
</dbReference>
<sequence length="193" mass="21861">MVRVSVSLYNNLLEEAFEGFLKTLKEIKVVPTPDEGEIFLFDKSGIINFDLRALSERGVKHLLVDTGIGEEELLFLVINFPISGVISPDTTKELLLKCFNAVLRGEKWFKRELLNLISGSKGSLKIDSLSDRELKVLSLLVEGKTNKEIARELGISEQTVKYYINQLLKKANCSNRVNLVSLFSRIIHYVNCR</sequence>
<dbReference type="KEGG" id="tam:Theam_0410"/>
<dbReference type="CDD" id="cd06170">
    <property type="entry name" value="LuxR_C_like"/>
    <property type="match status" value="1"/>
</dbReference>
<dbReference type="AlphaFoldDB" id="E8T4X0"/>
<feature type="domain" description="HTH luxR-type" evidence="4">
    <location>
        <begin position="122"/>
        <end position="187"/>
    </location>
</feature>
<keyword evidence="2" id="KW-0238">DNA-binding</keyword>
<dbReference type="PROSITE" id="PS50043">
    <property type="entry name" value="HTH_LUXR_2"/>
    <property type="match status" value="1"/>
</dbReference>
<dbReference type="GO" id="GO:0006355">
    <property type="term" value="P:regulation of DNA-templated transcription"/>
    <property type="evidence" value="ECO:0007669"/>
    <property type="project" value="InterPro"/>
</dbReference>
<dbReference type="Proteomes" id="UP000006362">
    <property type="component" value="Chromosome"/>
</dbReference>
<accession>E8T4X0</accession>
<keyword evidence="1" id="KW-0805">Transcription regulation</keyword>
<dbReference type="SMART" id="SM00421">
    <property type="entry name" value="HTH_LUXR"/>
    <property type="match status" value="1"/>
</dbReference>
<protein>
    <submittedName>
        <fullName evidence="5">Transcriptional regulator, LuxR family</fullName>
    </submittedName>
</protein>
<evidence type="ECO:0000256" key="3">
    <source>
        <dbReference type="ARBA" id="ARBA00023163"/>
    </source>
</evidence>
<dbReference type="EMBL" id="CP002444">
    <property type="protein sequence ID" value="ADU96382.1"/>
    <property type="molecule type" value="Genomic_DNA"/>
</dbReference>
<reference evidence="5" key="1">
    <citation type="submission" date="2011-01" db="EMBL/GenBank/DDBJ databases">
        <title>Complete sequence of chromosome of Thermovibrio ammonificans HB-1.</title>
        <authorList>
            <consortium name="US DOE Joint Genome Institute"/>
            <person name="Lucas S."/>
            <person name="Copeland A."/>
            <person name="Lapidus A."/>
            <person name="Cheng J.-F."/>
            <person name="Goodwin L."/>
            <person name="Pitluck S."/>
            <person name="Davenport K."/>
            <person name="Detter J.C."/>
            <person name="Han C."/>
            <person name="Tapia R."/>
            <person name="Land M."/>
            <person name="Hauser L."/>
            <person name="Kyrpides N."/>
            <person name="Ivanova N."/>
            <person name="Ovchinnikova G."/>
            <person name="Vetriani C."/>
            <person name="Woyke T."/>
        </authorList>
    </citation>
    <scope>NUCLEOTIDE SEQUENCE [LARGE SCALE GENOMIC DNA]</scope>
    <source>
        <strain evidence="5">HB-1</strain>
    </source>
</reference>
<dbReference type="STRING" id="648996.Theam_0410"/>
<dbReference type="Gene3D" id="1.10.10.10">
    <property type="entry name" value="Winged helix-like DNA-binding domain superfamily/Winged helix DNA-binding domain"/>
    <property type="match status" value="1"/>
</dbReference>
<dbReference type="InterPro" id="IPR000792">
    <property type="entry name" value="Tscrpt_reg_LuxR_C"/>
</dbReference>
<keyword evidence="3" id="KW-0804">Transcription</keyword>
<dbReference type="PANTHER" id="PTHR44688:SF16">
    <property type="entry name" value="DNA-BINDING TRANSCRIPTIONAL ACTIVATOR DEVR_DOSR"/>
    <property type="match status" value="1"/>
</dbReference>
<dbReference type="OrthoDB" id="510967at2"/>
<keyword evidence="6" id="KW-1185">Reference proteome</keyword>
<evidence type="ECO:0000259" key="4">
    <source>
        <dbReference type="PROSITE" id="PS50043"/>
    </source>
</evidence>
<name>E8T4X0_THEA1</name>
<dbReference type="SUPFAM" id="SSF46894">
    <property type="entry name" value="C-terminal effector domain of the bipartite response regulators"/>
    <property type="match status" value="1"/>
</dbReference>
<dbReference type="GO" id="GO:0003677">
    <property type="term" value="F:DNA binding"/>
    <property type="evidence" value="ECO:0007669"/>
    <property type="project" value="UniProtKB-KW"/>
</dbReference>
<dbReference type="Gene3D" id="3.40.50.2300">
    <property type="match status" value="1"/>
</dbReference>
<evidence type="ECO:0000256" key="1">
    <source>
        <dbReference type="ARBA" id="ARBA00023015"/>
    </source>
</evidence>